<evidence type="ECO:0000256" key="5">
    <source>
        <dbReference type="ARBA" id="ARBA00022741"/>
    </source>
</evidence>
<dbReference type="FunFam" id="1.20.1560.10:FF:000011">
    <property type="entry name" value="Multidrug ABC transporter ATP-binding protein"/>
    <property type="match status" value="1"/>
</dbReference>
<dbReference type="FunFam" id="3.40.50.300:FF:000221">
    <property type="entry name" value="Multidrug ABC transporter ATP-binding protein"/>
    <property type="match status" value="1"/>
</dbReference>
<dbReference type="GO" id="GO:0015421">
    <property type="term" value="F:ABC-type oligopeptide transporter activity"/>
    <property type="evidence" value="ECO:0007669"/>
    <property type="project" value="TreeGrafter"/>
</dbReference>
<dbReference type="Proteomes" id="UP000214975">
    <property type="component" value="Chromosome"/>
</dbReference>
<comment type="subcellular location">
    <subcellularLocation>
        <location evidence="1">Cell membrane</location>
        <topology evidence="1">Multi-pass membrane protein</topology>
    </subcellularLocation>
</comment>
<dbReference type="PANTHER" id="PTHR43394">
    <property type="entry name" value="ATP-DEPENDENT PERMEASE MDL1, MITOCHONDRIAL"/>
    <property type="match status" value="1"/>
</dbReference>
<dbReference type="Pfam" id="PF00005">
    <property type="entry name" value="ABC_tran"/>
    <property type="match status" value="1"/>
</dbReference>
<dbReference type="Gene3D" id="1.20.1560.10">
    <property type="entry name" value="ABC transporter type 1, transmembrane domain"/>
    <property type="match status" value="1"/>
</dbReference>
<dbReference type="PROSITE" id="PS50893">
    <property type="entry name" value="ABC_TRANSPORTER_2"/>
    <property type="match status" value="1"/>
</dbReference>
<dbReference type="SUPFAM" id="SSF52540">
    <property type="entry name" value="P-loop containing nucleoside triphosphate hydrolases"/>
    <property type="match status" value="1"/>
</dbReference>
<gene>
    <name evidence="9" type="ORF">Thert_01073</name>
</gene>
<dbReference type="InterPro" id="IPR011527">
    <property type="entry name" value="ABC1_TM_dom"/>
</dbReference>
<dbReference type="CDD" id="cd18542">
    <property type="entry name" value="ABC_6TM_YknU_like"/>
    <property type="match status" value="1"/>
</dbReference>
<dbReference type="PROSITE" id="PS50929">
    <property type="entry name" value="ABC_TM1F"/>
    <property type="match status" value="1"/>
</dbReference>
<evidence type="ECO:0000256" key="6">
    <source>
        <dbReference type="ARBA" id="ARBA00022840"/>
    </source>
</evidence>
<dbReference type="SUPFAM" id="SSF90123">
    <property type="entry name" value="ABC transporter transmembrane region"/>
    <property type="match status" value="1"/>
</dbReference>
<reference evidence="9 10" key="1">
    <citation type="submission" date="2016-08" db="EMBL/GenBank/DDBJ databases">
        <title>A novel genetic cassette of butanologenic Thermoanaerobacterium thermosaccharolyticum that directly convert cellulose to butanol.</title>
        <authorList>
            <person name="Li T."/>
            <person name="He J."/>
        </authorList>
    </citation>
    <scope>NUCLEOTIDE SEQUENCE [LARGE SCALE GENOMIC DNA]</scope>
    <source>
        <strain evidence="9 10">TG57</strain>
    </source>
</reference>
<dbReference type="InterPro" id="IPR003593">
    <property type="entry name" value="AAA+_ATPase"/>
</dbReference>
<dbReference type="GO" id="GO:0005524">
    <property type="term" value="F:ATP binding"/>
    <property type="evidence" value="ECO:0007669"/>
    <property type="project" value="UniProtKB-KW"/>
</dbReference>
<dbReference type="InterPro" id="IPR039421">
    <property type="entry name" value="Type_1_exporter"/>
</dbReference>
<dbReference type="AlphaFoldDB" id="A0A223HXL5"/>
<keyword evidence="2" id="KW-0813">Transport</keyword>
<dbReference type="PANTHER" id="PTHR43394:SF1">
    <property type="entry name" value="ATP-BINDING CASSETTE SUB-FAMILY B MEMBER 10, MITOCHONDRIAL"/>
    <property type="match status" value="1"/>
</dbReference>
<keyword evidence="3" id="KW-1003">Cell membrane</keyword>
<evidence type="ECO:0000256" key="1">
    <source>
        <dbReference type="ARBA" id="ARBA00004651"/>
    </source>
</evidence>
<dbReference type="RefSeq" id="WP_094397101.1">
    <property type="nucleotide sequence ID" value="NZ_CP016893.1"/>
</dbReference>
<organism evidence="9 10">
    <name type="scientific">Thermoanaerobacterium thermosaccharolyticum</name>
    <name type="common">Clostridium thermosaccharolyticum</name>
    <dbReference type="NCBI Taxonomy" id="1517"/>
    <lineage>
        <taxon>Bacteria</taxon>
        <taxon>Bacillati</taxon>
        <taxon>Bacillota</taxon>
        <taxon>Clostridia</taxon>
        <taxon>Thermoanaerobacterales</taxon>
        <taxon>Thermoanaerobacteraceae</taxon>
        <taxon>Thermoanaerobacterium</taxon>
    </lineage>
</organism>
<evidence type="ECO:0000256" key="7">
    <source>
        <dbReference type="ARBA" id="ARBA00022989"/>
    </source>
</evidence>
<keyword evidence="8" id="KW-0472">Membrane</keyword>
<sequence length="588" mass="66870">MNNVKKLFMYMKPQNRFFYLSIALLVLNIVLGMINPYLQRLFVDKVLLKKDTTLLIKLVGLMISLSLITSLFNYLFTLLVEFSSQKTISSIRQELYRHLQELSFSFYDKARTGELMSRLTGDLEGIRVFIPGGFLQFINSIVTFLIALIILFTINYKLTLLSLCLSPFLIYISSIFNKKLRSAFKDIREEYAVLNTTIQENITGIKVVKAFVQEISEINRFKSVNKENMAKNIKVGYISGKYAPIMWFIGDISFVILIWFGGFLVQQHEMSLGELVQFNGYLWAMIWPLRALPNILNMFEQANTSGERIFGLLNQKPRIKNPENPVTVDKIYGNIVFENVSMKYDGEYVLKNINLSVEKGKKLAIMGATGAGKTSLVNLIGRYYDATEGKIKIDGIDIKQIDLYKLRSSIGIVMQETFLFSDTIKNNIAFGRPDATMDEIIEAAKAAEAHDFILEMPNGYNTIVGERGVGLSGGQKQRISLARAILKEPSILILDDATSSVDMETESLIQENIKNIAYGKTTFIIAHRISSVKDADEIIVLDNGYIVERGTHKELLKRKGIYYHNFREQYRTMIGEKAMDDLLQEVNA</sequence>
<dbReference type="SMART" id="SM00382">
    <property type="entry name" value="AAA"/>
    <property type="match status" value="1"/>
</dbReference>
<keyword evidence="4" id="KW-0812">Transmembrane</keyword>
<keyword evidence="7" id="KW-1133">Transmembrane helix</keyword>
<dbReference type="Gene3D" id="3.40.50.300">
    <property type="entry name" value="P-loop containing nucleotide triphosphate hydrolases"/>
    <property type="match status" value="1"/>
</dbReference>
<dbReference type="InterPro" id="IPR036640">
    <property type="entry name" value="ABC1_TM_sf"/>
</dbReference>
<dbReference type="EMBL" id="CP016893">
    <property type="protein sequence ID" value="AST57182.1"/>
    <property type="molecule type" value="Genomic_DNA"/>
</dbReference>
<dbReference type="InterPro" id="IPR003439">
    <property type="entry name" value="ABC_transporter-like_ATP-bd"/>
</dbReference>
<proteinExistence type="predicted"/>
<dbReference type="GO" id="GO:0016887">
    <property type="term" value="F:ATP hydrolysis activity"/>
    <property type="evidence" value="ECO:0007669"/>
    <property type="project" value="InterPro"/>
</dbReference>
<evidence type="ECO:0000256" key="8">
    <source>
        <dbReference type="ARBA" id="ARBA00023136"/>
    </source>
</evidence>
<evidence type="ECO:0000256" key="2">
    <source>
        <dbReference type="ARBA" id="ARBA00022448"/>
    </source>
</evidence>
<evidence type="ECO:0000313" key="10">
    <source>
        <dbReference type="Proteomes" id="UP000214975"/>
    </source>
</evidence>
<dbReference type="GO" id="GO:0005886">
    <property type="term" value="C:plasma membrane"/>
    <property type="evidence" value="ECO:0007669"/>
    <property type="project" value="UniProtKB-SubCell"/>
</dbReference>
<evidence type="ECO:0000256" key="3">
    <source>
        <dbReference type="ARBA" id="ARBA00022475"/>
    </source>
</evidence>
<name>A0A223HXL5_THETR</name>
<evidence type="ECO:0000313" key="9">
    <source>
        <dbReference type="EMBL" id="AST57182.1"/>
    </source>
</evidence>
<accession>A0A223HXL5</accession>
<dbReference type="Pfam" id="PF00664">
    <property type="entry name" value="ABC_membrane"/>
    <property type="match status" value="1"/>
</dbReference>
<evidence type="ECO:0000256" key="4">
    <source>
        <dbReference type="ARBA" id="ARBA00022692"/>
    </source>
</evidence>
<dbReference type="InterPro" id="IPR027417">
    <property type="entry name" value="P-loop_NTPase"/>
</dbReference>
<keyword evidence="5" id="KW-0547">Nucleotide-binding</keyword>
<protein>
    <submittedName>
        <fullName evidence="9">ABC transporter</fullName>
    </submittedName>
</protein>
<keyword evidence="6" id="KW-0067">ATP-binding</keyword>
<dbReference type="InterPro" id="IPR017871">
    <property type="entry name" value="ABC_transporter-like_CS"/>
</dbReference>
<dbReference type="PROSITE" id="PS00211">
    <property type="entry name" value="ABC_TRANSPORTER_1"/>
    <property type="match status" value="1"/>
</dbReference>